<name>A0A7S3BCK8_9EUKA</name>
<feature type="region of interest" description="Disordered" evidence="1">
    <location>
        <begin position="1"/>
        <end position="57"/>
    </location>
</feature>
<dbReference type="AlphaFoldDB" id="A0A7S3BCK8"/>
<evidence type="ECO:0008006" key="3">
    <source>
        <dbReference type="Google" id="ProtNLM"/>
    </source>
</evidence>
<reference evidence="2" key="1">
    <citation type="submission" date="2021-01" db="EMBL/GenBank/DDBJ databases">
        <authorList>
            <person name="Corre E."/>
            <person name="Pelletier E."/>
            <person name="Niang G."/>
            <person name="Scheremetjew M."/>
            <person name="Finn R."/>
            <person name="Kale V."/>
            <person name="Holt S."/>
            <person name="Cochrane G."/>
            <person name="Meng A."/>
            <person name="Brown T."/>
            <person name="Cohen L."/>
        </authorList>
    </citation>
    <scope>NUCLEOTIDE SEQUENCE</scope>
    <source>
        <strain evidence="2">CCMP281</strain>
    </source>
</reference>
<feature type="compositionally biased region" description="Basic and acidic residues" evidence="1">
    <location>
        <begin position="34"/>
        <end position="45"/>
    </location>
</feature>
<dbReference type="InterPro" id="IPR008978">
    <property type="entry name" value="HSP20-like_chaperone"/>
</dbReference>
<dbReference type="Gene3D" id="2.60.40.790">
    <property type="match status" value="1"/>
</dbReference>
<dbReference type="EMBL" id="HBHX01051712">
    <property type="protein sequence ID" value="CAE0131228.1"/>
    <property type="molecule type" value="Transcribed_RNA"/>
</dbReference>
<organism evidence="2">
    <name type="scientific">Haptolina ericina</name>
    <dbReference type="NCBI Taxonomy" id="156174"/>
    <lineage>
        <taxon>Eukaryota</taxon>
        <taxon>Haptista</taxon>
        <taxon>Haptophyta</taxon>
        <taxon>Prymnesiophyceae</taxon>
        <taxon>Prymnesiales</taxon>
        <taxon>Prymnesiaceae</taxon>
        <taxon>Haptolina</taxon>
    </lineage>
</organism>
<dbReference type="SUPFAM" id="SSF49764">
    <property type="entry name" value="HSP20-like chaperones"/>
    <property type="match status" value="1"/>
</dbReference>
<accession>A0A7S3BCK8</accession>
<gene>
    <name evidence="2" type="ORF">HERI1096_LOCUS28566</name>
</gene>
<protein>
    <recommendedName>
        <fullName evidence="3">CS domain-containing protein</fullName>
    </recommendedName>
</protein>
<sequence>MADYGSDVVDASDEQAGAKQEQPPPSEQAPTKSDGYHYWHDKVPKGDGAAPPPEHKPCAVETLEKRTLPEVTIADYGFMDDEEGGLIKLYIKLEGDLEGVTEDAIDLKVEASKFALNLADLKCSMHLSVCGKTKLHTLHAERLFLPVRHEQCKFRISKKNSKLIVTLYKIENVQWDTLRHSQALPYRRGGGGSSR</sequence>
<evidence type="ECO:0000313" key="2">
    <source>
        <dbReference type="EMBL" id="CAE0131228.1"/>
    </source>
</evidence>
<evidence type="ECO:0000256" key="1">
    <source>
        <dbReference type="SAM" id="MobiDB-lite"/>
    </source>
</evidence>
<proteinExistence type="predicted"/>